<name>A0A544SP56_9BACI</name>
<reference evidence="2 3" key="1">
    <citation type="submission" date="2019-05" db="EMBL/GenBank/DDBJ databases">
        <title>Psychrobacillus vulpis sp. nov., a new species isolated from feces of a red fox that inhabits in The Tablas de Daimiel Natural Park, Albacete, Spain.</title>
        <authorList>
            <person name="Rodriguez M."/>
            <person name="Reina J.C."/>
            <person name="Bejar V."/>
            <person name="Llamas I."/>
        </authorList>
    </citation>
    <scope>NUCLEOTIDE SEQUENCE [LARGE SCALE GENOMIC DNA]</scope>
    <source>
        <strain evidence="2 3">NHI-2</strain>
    </source>
</reference>
<gene>
    <name evidence="2" type="ORF">FG383_18530</name>
</gene>
<dbReference type="EMBL" id="VDGG01000058">
    <property type="protein sequence ID" value="TQR06979.1"/>
    <property type="molecule type" value="Genomic_DNA"/>
</dbReference>
<feature type="compositionally biased region" description="Polar residues" evidence="1">
    <location>
        <begin position="203"/>
        <end position="226"/>
    </location>
</feature>
<sequence length="267" mass="27363">MTKSQQNLSPSTAYARFMLGSVLTAYGTVKLLREPKSRSGKMLVLFGSMKVAEGATKFCPRKAASNMMDKMMSENTSQSASAGALVSMSSAIGSQQNASNSSTGQMGGNLMQMVGNIVQKLAGTNATQQMTSGTTAQTIGNIAQTVAPKVGQMMNDITTMTGSQNATGGKQASSTSGASNKTTTTTNANANTQNATNGSSSGKKNASATNNSVKKQATSTNSNNMPKTDATKPHGDSAAKNSTVDASVIDAVTKTATKNTTTTDILH</sequence>
<keyword evidence="3" id="KW-1185">Reference proteome</keyword>
<feature type="compositionally biased region" description="Low complexity" evidence="1">
    <location>
        <begin position="172"/>
        <end position="202"/>
    </location>
</feature>
<dbReference type="AlphaFoldDB" id="A0A544SP56"/>
<evidence type="ECO:0000256" key="1">
    <source>
        <dbReference type="SAM" id="MobiDB-lite"/>
    </source>
</evidence>
<comment type="caution">
    <text evidence="2">The sequence shown here is derived from an EMBL/GenBank/DDBJ whole genome shotgun (WGS) entry which is preliminary data.</text>
</comment>
<feature type="region of interest" description="Disordered" evidence="1">
    <location>
        <begin position="159"/>
        <end position="243"/>
    </location>
</feature>
<accession>A0A544SP56</accession>
<protein>
    <submittedName>
        <fullName evidence="2">DUF2892 domain-containing protein</fullName>
    </submittedName>
</protein>
<evidence type="ECO:0000313" key="3">
    <source>
        <dbReference type="Proteomes" id="UP000318937"/>
    </source>
</evidence>
<dbReference type="OrthoDB" id="5405951at2"/>
<feature type="compositionally biased region" description="Polar residues" evidence="1">
    <location>
        <begin position="159"/>
        <end position="171"/>
    </location>
</feature>
<organism evidence="2 3">
    <name type="scientific">Psychrobacillus soli</name>
    <dbReference type="NCBI Taxonomy" id="1543965"/>
    <lineage>
        <taxon>Bacteria</taxon>
        <taxon>Bacillati</taxon>
        <taxon>Bacillota</taxon>
        <taxon>Bacilli</taxon>
        <taxon>Bacillales</taxon>
        <taxon>Bacillaceae</taxon>
        <taxon>Psychrobacillus</taxon>
    </lineage>
</organism>
<evidence type="ECO:0000313" key="2">
    <source>
        <dbReference type="EMBL" id="TQR06979.1"/>
    </source>
</evidence>
<proteinExistence type="predicted"/>
<dbReference type="Proteomes" id="UP000318937">
    <property type="component" value="Unassembled WGS sequence"/>
</dbReference>
<dbReference type="RefSeq" id="WP_142608891.1">
    <property type="nucleotide sequence ID" value="NZ_VDGG01000058.1"/>
</dbReference>